<organism evidence="1 2">
    <name type="scientific">Romanomermis culicivorax</name>
    <name type="common">Nematode worm</name>
    <dbReference type="NCBI Taxonomy" id="13658"/>
    <lineage>
        <taxon>Eukaryota</taxon>
        <taxon>Metazoa</taxon>
        <taxon>Ecdysozoa</taxon>
        <taxon>Nematoda</taxon>
        <taxon>Enoplea</taxon>
        <taxon>Dorylaimia</taxon>
        <taxon>Mermithida</taxon>
        <taxon>Mermithoidea</taxon>
        <taxon>Mermithidae</taxon>
        <taxon>Romanomermis</taxon>
    </lineage>
</organism>
<reference evidence="2" key="1">
    <citation type="submission" date="2022-11" db="UniProtKB">
        <authorList>
            <consortium name="WormBaseParasite"/>
        </authorList>
    </citation>
    <scope>IDENTIFICATION</scope>
</reference>
<dbReference type="WBParaSite" id="nRc.2.0.1.t32896-RA">
    <property type="protein sequence ID" value="nRc.2.0.1.t32896-RA"/>
    <property type="gene ID" value="nRc.2.0.1.g32896"/>
</dbReference>
<evidence type="ECO:0000313" key="1">
    <source>
        <dbReference type="Proteomes" id="UP000887565"/>
    </source>
</evidence>
<name>A0A915K3J6_ROMCU</name>
<accession>A0A915K3J6</accession>
<dbReference type="AlphaFoldDB" id="A0A915K3J6"/>
<proteinExistence type="predicted"/>
<dbReference type="Proteomes" id="UP000887565">
    <property type="component" value="Unplaced"/>
</dbReference>
<keyword evidence="1" id="KW-1185">Reference proteome</keyword>
<sequence length="22" mass="2702">MSLRRIFLRLFSKLPLPREESL</sequence>
<protein>
    <submittedName>
        <fullName evidence="2">Uncharacterized protein</fullName>
    </submittedName>
</protein>
<evidence type="ECO:0000313" key="2">
    <source>
        <dbReference type="WBParaSite" id="nRc.2.0.1.t32896-RA"/>
    </source>
</evidence>